<reference evidence="5 6" key="1">
    <citation type="submission" date="2019-07" db="EMBL/GenBank/DDBJ databases">
        <title>New Mycobacterium species.</title>
        <authorList>
            <person name="Tortoli E."/>
            <person name="Ghielmetti G."/>
            <person name="Friedel U."/>
            <person name="Trovato A."/>
        </authorList>
    </citation>
    <scope>NUCLEOTIDE SEQUENCE [LARGE SCALE GENOMIC DNA]</scope>
    <source>
        <strain evidence="5 6">16-83</strain>
    </source>
</reference>
<comment type="function">
    <text evidence="1 3">Catalyzes the reaction of cyanate with bicarbonate to produce ammonia and carbon dioxide.</text>
</comment>
<dbReference type="HAMAP" id="MF_00535">
    <property type="entry name" value="Cyanate_hydrat"/>
    <property type="match status" value="1"/>
</dbReference>
<evidence type="ECO:0000256" key="1">
    <source>
        <dbReference type="ARBA" id="ARBA00003561"/>
    </source>
</evidence>
<dbReference type="SMART" id="SM01116">
    <property type="entry name" value="Cyanate_lyase"/>
    <property type="match status" value="1"/>
</dbReference>
<dbReference type="PANTHER" id="PTHR34186">
    <property type="entry name" value="CYANATE HYDRATASE"/>
    <property type="match status" value="1"/>
</dbReference>
<sequence>MTTTLTKTGLAEVIRVARVEHGLSWAKIAETIGKDPVWTVAALLGQHPLAAADAATVASLLDLDDEAVAVLQATPYRCPDAAEAKDPTIYRFHEALAVYGPAIKELIHEEFGDGIMSAINFQLSVQRRPDPRGDRVVVTFDGKFLDYAWQHAARQAEEVLT</sequence>
<dbReference type="PRINTS" id="PR01693">
    <property type="entry name" value="CYANASE"/>
</dbReference>
<dbReference type="GO" id="GO:0003677">
    <property type="term" value="F:DNA binding"/>
    <property type="evidence" value="ECO:0007669"/>
    <property type="project" value="InterPro"/>
</dbReference>
<comment type="caution">
    <text evidence="5">The sequence shown here is derived from an EMBL/GenBank/DDBJ whole genome shotgun (WGS) entry which is preliminary data.</text>
</comment>
<dbReference type="InterPro" id="IPR008076">
    <property type="entry name" value="Cyanase"/>
</dbReference>
<dbReference type="NCBIfam" id="TIGR00673">
    <property type="entry name" value="cynS"/>
    <property type="match status" value="1"/>
</dbReference>
<dbReference type="EMBL" id="VMQU01000090">
    <property type="protein sequence ID" value="TVS85912.1"/>
    <property type="molecule type" value="Genomic_DNA"/>
</dbReference>
<evidence type="ECO:0000259" key="4">
    <source>
        <dbReference type="SMART" id="SM01116"/>
    </source>
</evidence>
<keyword evidence="2 3" id="KW-0456">Lyase</keyword>
<evidence type="ECO:0000256" key="3">
    <source>
        <dbReference type="HAMAP-Rule" id="MF_00535"/>
    </source>
</evidence>
<dbReference type="Gene3D" id="1.10.260.40">
    <property type="entry name" value="lambda repressor-like DNA-binding domains"/>
    <property type="match status" value="1"/>
</dbReference>
<evidence type="ECO:0000313" key="6">
    <source>
        <dbReference type="Proteomes" id="UP000320513"/>
    </source>
</evidence>
<dbReference type="Gene3D" id="3.30.1160.10">
    <property type="entry name" value="Cyanate lyase, C-terminal domain"/>
    <property type="match status" value="1"/>
</dbReference>
<dbReference type="NCBIfam" id="NF002773">
    <property type="entry name" value="PRK02866.1"/>
    <property type="match status" value="1"/>
</dbReference>
<dbReference type="Pfam" id="PF02560">
    <property type="entry name" value="Cyanate_lyase"/>
    <property type="match status" value="1"/>
</dbReference>
<dbReference type="OrthoDB" id="9785870at2"/>
<dbReference type="RefSeq" id="WP_144951717.1">
    <property type="nucleotide sequence ID" value="NZ_VMQU01000090.1"/>
</dbReference>
<evidence type="ECO:0000313" key="5">
    <source>
        <dbReference type="EMBL" id="TVS85912.1"/>
    </source>
</evidence>
<feature type="active site" evidence="3">
    <location>
        <position position="91"/>
    </location>
</feature>
<dbReference type="InterPro" id="IPR010982">
    <property type="entry name" value="Lambda_DNA-bd_dom_sf"/>
</dbReference>
<organism evidence="5 6">
    <name type="scientific">Mycobacterium helveticum</name>
    <dbReference type="NCBI Taxonomy" id="2592811"/>
    <lineage>
        <taxon>Bacteria</taxon>
        <taxon>Bacillati</taxon>
        <taxon>Actinomycetota</taxon>
        <taxon>Actinomycetes</taxon>
        <taxon>Mycobacteriales</taxon>
        <taxon>Mycobacteriaceae</taxon>
        <taxon>Mycobacterium</taxon>
    </lineage>
</organism>
<accession>A0A557XJI0</accession>
<comment type="catalytic activity">
    <reaction evidence="3">
        <text>cyanate + hydrogencarbonate + 3 H(+) = NH4(+) + 2 CO2</text>
        <dbReference type="Rhea" id="RHEA:11120"/>
        <dbReference type="ChEBI" id="CHEBI:15378"/>
        <dbReference type="ChEBI" id="CHEBI:16526"/>
        <dbReference type="ChEBI" id="CHEBI:17544"/>
        <dbReference type="ChEBI" id="CHEBI:28938"/>
        <dbReference type="ChEBI" id="CHEBI:29195"/>
        <dbReference type="EC" id="4.2.1.104"/>
    </reaction>
</comment>
<name>A0A557XJI0_9MYCO</name>
<dbReference type="CDD" id="cd00559">
    <property type="entry name" value="Cyanase_C"/>
    <property type="match status" value="1"/>
</dbReference>
<dbReference type="PIRSF" id="PIRSF001263">
    <property type="entry name" value="Cyanate_hydratas"/>
    <property type="match status" value="1"/>
</dbReference>
<dbReference type="AlphaFoldDB" id="A0A557XJI0"/>
<comment type="similarity">
    <text evidence="3">Belongs to the cyanase family.</text>
</comment>
<feature type="domain" description="Cyanate lyase C-terminal" evidence="4">
    <location>
        <begin position="78"/>
        <end position="149"/>
    </location>
</feature>
<dbReference type="SUPFAM" id="SSF47413">
    <property type="entry name" value="lambda repressor-like DNA-binding domains"/>
    <property type="match status" value="1"/>
</dbReference>
<dbReference type="InterPro" id="IPR048564">
    <property type="entry name" value="CYNS_N"/>
</dbReference>
<dbReference type="Proteomes" id="UP000320513">
    <property type="component" value="Unassembled WGS sequence"/>
</dbReference>
<gene>
    <name evidence="3 5" type="primary">cynS</name>
    <name evidence="5" type="ORF">FPZ47_18965</name>
</gene>
<proteinExistence type="inferred from homology"/>
<keyword evidence="6" id="KW-1185">Reference proteome</keyword>
<dbReference type="InterPro" id="IPR003712">
    <property type="entry name" value="Cyanate_lyase_C"/>
</dbReference>
<dbReference type="Pfam" id="PF21291">
    <property type="entry name" value="CYNS_N"/>
    <property type="match status" value="1"/>
</dbReference>
<feature type="active site" evidence="3">
    <location>
        <position position="117"/>
    </location>
</feature>
<dbReference type="SUPFAM" id="SSF55234">
    <property type="entry name" value="Cyanase C-terminal domain"/>
    <property type="match status" value="1"/>
</dbReference>
<evidence type="ECO:0000256" key="2">
    <source>
        <dbReference type="ARBA" id="ARBA00023239"/>
    </source>
</evidence>
<dbReference type="EC" id="4.2.1.104" evidence="3"/>
<protein>
    <recommendedName>
        <fullName evidence="3">Cyanate hydratase</fullName>
        <shortName evidence="3">Cyanase</shortName>
        <ecNumber evidence="3">4.2.1.104</ecNumber>
    </recommendedName>
    <alternativeName>
        <fullName evidence="3">Cyanate hydrolase</fullName>
    </alternativeName>
    <alternativeName>
        <fullName evidence="3">Cyanate lyase</fullName>
    </alternativeName>
</protein>
<dbReference type="PANTHER" id="PTHR34186:SF2">
    <property type="entry name" value="CYANATE HYDRATASE"/>
    <property type="match status" value="1"/>
</dbReference>
<dbReference type="InterPro" id="IPR036581">
    <property type="entry name" value="Cyanate_lyase_C_sf"/>
</dbReference>
<dbReference type="GO" id="GO:0008824">
    <property type="term" value="F:cyanate hydratase activity"/>
    <property type="evidence" value="ECO:0007669"/>
    <property type="project" value="UniProtKB-UniRule"/>
</dbReference>
<feature type="active site" evidence="3">
    <location>
        <position position="94"/>
    </location>
</feature>